<evidence type="ECO:0000259" key="1">
    <source>
        <dbReference type="Pfam" id="PF01610"/>
    </source>
</evidence>
<accession>A0A831RWP7</accession>
<sequence>MPSRLSLSRVSPRRSRNTCGGILNAVVLKVSNGPAEGLNSRIKTIKVRRRGSRNKERFANTIYFHLGGLDLCPEEITR</sequence>
<organism evidence="2">
    <name type="scientific">Thiolapillus brandeum</name>
    <dbReference type="NCBI Taxonomy" id="1076588"/>
    <lineage>
        <taxon>Bacteria</taxon>
        <taxon>Pseudomonadati</taxon>
        <taxon>Pseudomonadota</taxon>
        <taxon>Gammaproteobacteria</taxon>
        <taxon>Chromatiales</taxon>
        <taxon>Sedimenticolaceae</taxon>
        <taxon>Thiolapillus</taxon>
    </lineage>
</organism>
<protein>
    <recommendedName>
        <fullName evidence="1">Transposase IS204/IS1001/IS1096/IS1165 DDE domain-containing protein</fullName>
    </recommendedName>
</protein>
<dbReference type="EMBL" id="DRLF01000061">
    <property type="protein sequence ID" value="HEC05513.1"/>
    <property type="molecule type" value="Genomic_DNA"/>
</dbReference>
<dbReference type="InterPro" id="IPR002560">
    <property type="entry name" value="Transposase_DDE"/>
</dbReference>
<name>A0A831RWP7_9GAMM</name>
<proteinExistence type="predicted"/>
<feature type="domain" description="Transposase IS204/IS1001/IS1096/IS1165 DDE" evidence="1">
    <location>
        <begin position="16"/>
        <end position="61"/>
    </location>
</feature>
<dbReference type="Pfam" id="PF01610">
    <property type="entry name" value="DDE_Tnp_ISL3"/>
    <property type="match status" value="1"/>
</dbReference>
<evidence type="ECO:0000313" key="2">
    <source>
        <dbReference type="EMBL" id="HEC05513.1"/>
    </source>
</evidence>
<dbReference type="AlphaFoldDB" id="A0A831RWP7"/>
<dbReference type="Proteomes" id="UP000886339">
    <property type="component" value="Unassembled WGS sequence"/>
</dbReference>
<reference evidence="2" key="1">
    <citation type="journal article" date="2020" name="mSystems">
        <title>Genome- and Community-Level Interaction Insights into Carbon Utilization and Element Cycling Functions of Hydrothermarchaeota in Hydrothermal Sediment.</title>
        <authorList>
            <person name="Zhou Z."/>
            <person name="Liu Y."/>
            <person name="Xu W."/>
            <person name="Pan J."/>
            <person name="Luo Z.H."/>
            <person name="Li M."/>
        </authorList>
    </citation>
    <scope>NUCLEOTIDE SEQUENCE [LARGE SCALE GENOMIC DNA]</scope>
    <source>
        <strain evidence="2">HyVt-458</strain>
    </source>
</reference>
<gene>
    <name evidence="2" type="ORF">ENJ12_01555</name>
</gene>
<comment type="caution">
    <text evidence="2">The sequence shown here is derived from an EMBL/GenBank/DDBJ whole genome shotgun (WGS) entry which is preliminary data.</text>
</comment>